<comment type="caution">
    <text evidence="1">The sequence shown here is derived from an EMBL/GenBank/DDBJ whole genome shotgun (WGS) entry which is preliminary data.</text>
</comment>
<sequence length="107" mass="12213">MKQALRLLEESSSKWRLPICTTKTVVMHIGKNNLRSDFEIEGESVTIGFRFSKTTVLPTTITFQLSLIRRLFRSNVLCPDVSVRPSENLLSFETLSNTKRNTFATSM</sequence>
<protein>
    <recommendedName>
        <fullName evidence="3">Reverse transcriptase domain-containing protein</fullName>
    </recommendedName>
</protein>
<name>A0A4V6I776_STECR</name>
<proteinExistence type="predicted"/>
<accession>A0A4V6I776</accession>
<organism evidence="1 2">
    <name type="scientific">Steinernema carpocapsae</name>
    <name type="common">Entomopathogenic nematode</name>
    <dbReference type="NCBI Taxonomy" id="34508"/>
    <lineage>
        <taxon>Eukaryota</taxon>
        <taxon>Metazoa</taxon>
        <taxon>Ecdysozoa</taxon>
        <taxon>Nematoda</taxon>
        <taxon>Chromadorea</taxon>
        <taxon>Rhabditida</taxon>
        <taxon>Tylenchina</taxon>
        <taxon>Panagrolaimomorpha</taxon>
        <taxon>Strongyloidoidea</taxon>
        <taxon>Steinernematidae</taxon>
        <taxon>Steinernema</taxon>
    </lineage>
</organism>
<evidence type="ECO:0008006" key="3">
    <source>
        <dbReference type="Google" id="ProtNLM"/>
    </source>
</evidence>
<reference evidence="1 2" key="2">
    <citation type="journal article" date="2019" name="G3 (Bethesda)">
        <title>Hybrid Assembly of the Genome of the Entomopathogenic Nematode Steinernema carpocapsae Identifies the X-Chromosome.</title>
        <authorList>
            <person name="Serra L."/>
            <person name="Macchietto M."/>
            <person name="Macias-Munoz A."/>
            <person name="McGill C.J."/>
            <person name="Rodriguez I.M."/>
            <person name="Rodriguez B."/>
            <person name="Murad R."/>
            <person name="Mortazavi A."/>
        </authorList>
    </citation>
    <scope>NUCLEOTIDE SEQUENCE [LARGE SCALE GENOMIC DNA]</scope>
    <source>
        <strain evidence="1 2">ALL</strain>
    </source>
</reference>
<dbReference type="AlphaFoldDB" id="A0A4V6I776"/>
<dbReference type="Proteomes" id="UP000298663">
    <property type="component" value="Unassembled WGS sequence"/>
</dbReference>
<gene>
    <name evidence="1" type="ORF">L596_000787</name>
</gene>
<evidence type="ECO:0000313" key="1">
    <source>
        <dbReference type="EMBL" id="TMS33003.1"/>
    </source>
</evidence>
<evidence type="ECO:0000313" key="2">
    <source>
        <dbReference type="Proteomes" id="UP000298663"/>
    </source>
</evidence>
<keyword evidence="2" id="KW-1185">Reference proteome</keyword>
<dbReference type="EMBL" id="AZBU02000001">
    <property type="protein sequence ID" value="TMS33003.1"/>
    <property type="molecule type" value="Genomic_DNA"/>
</dbReference>
<dbReference type="OrthoDB" id="6764170at2759"/>
<reference evidence="1 2" key="1">
    <citation type="journal article" date="2015" name="Genome Biol.">
        <title>Comparative genomics of Steinernema reveals deeply conserved gene regulatory networks.</title>
        <authorList>
            <person name="Dillman A.R."/>
            <person name="Macchietto M."/>
            <person name="Porter C.F."/>
            <person name="Rogers A."/>
            <person name="Williams B."/>
            <person name="Antoshechkin I."/>
            <person name="Lee M.M."/>
            <person name="Goodwin Z."/>
            <person name="Lu X."/>
            <person name="Lewis E.E."/>
            <person name="Goodrich-Blair H."/>
            <person name="Stock S.P."/>
            <person name="Adams B.J."/>
            <person name="Sternberg P.W."/>
            <person name="Mortazavi A."/>
        </authorList>
    </citation>
    <scope>NUCLEOTIDE SEQUENCE [LARGE SCALE GENOMIC DNA]</scope>
    <source>
        <strain evidence="1 2">ALL</strain>
    </source>
</reference>